<gene>
    <name evidence="1" type="ORF">SAMN05444484_101190</name>
</gene>
<dbReference type="InterPro" id="IPR035948">
    <property type="entry name" value="YwqG-like_sf"/>
</dbReference>
<name>A0A1M6XLM8_9FLAO</name>
<dbReference type="EMBL" id="FRBT01000001">
    <property type="protein sequence ID" value="SHL06920.1"/>
    <property type="molecule type" value="Genomic_DNA"/>
</dbReference>
<evidence type="ECO:0000313" key="2">
    <source>
        <dbReference type="Proteomes" id="UP000184028"/>
    </source>
</evidence>
<protein>
    <recommendedName>
        <fullName evidence="3">DUF1963 domain-containing protein</fullName>
    </recommendedName>
</protein>
<keyword evidence="2" id="KW-1185">Reference proteome</keyword>
<dbReference type="RefSeq" id="WP_068843502.1">
    <property type="nucleotide sequence ID" value="NZ_FRBT01000001.1"/>
</dbReference>
<dbReference type="Pfam" id="PF09234">
    <property type="entry name" value="DUF1963"/>
    <property type="match status" value="1"/>
</dbReference>
<dbReference type="OrthoDB" id="8792814at2"/>
<dbReference type="Gene3D" id="2.30.320.10">
    <property type="entry name" value="YwqG-like"/>
    <property type="match status" value="1"/>
</dbReference>
<dbReference type="SUPFAM" id="SSF103032">
    <property type="entry name" value="Hypothetical protein YwqG"/>
    <property type="match status" value="1"/>
</dbReference>
<evidence type="ECO:0008006" key="3">
    <source>
        <dbReference type="Google" id="ProtNLM"/>
    </source>
</evidence>
<proteinExistence type="predicted"/>
<dbReference type="InterPro" id="IPR015315">
    <property type="entry name" value="DUF1963"/>
</dbReference>
<dbReference type="Proteomes" id="UP000184028">
    <property type="component" value="Unassembled WGS sequence"/>
</dbReference>
<evidence type="ECO:0000313" key="1">
    <source>
        <dbReference type="EMBL" id="SHL06920.1"/>
    </source>
</evidence>
<dbReference type="AlphaFoldDB" id="A0A1M6XLM8"/>
<reference evidence="2" key="1">
    <citation type="submission" date="2016-11" db="EMBL/GenBank/DDBJ databases">
        <authorList>
            <person name="Varghese N."/>
            <person name="Submissions S."/>
        </authorList>
    </citation>
    <scope>NUCLEOTIDE SEQUENCE [LARGE SCALE GENOMIC DNA]</scope>
    <source>
        <strain evidence="2">DSM 24724</strain>
    </source>
</reference>
<organism evidence="1 2">
    <name type="scientific">Flavobacterium chilense</name>
    <dbReference type="NCBI Taxonomy" id="946677"/>
    <lineage>
        <taxon>Bacteria</taxon>
        <taxon>Pseudomonadati</taxon>
        <taxon>Bacteroidota</taxon>
        <taxon>Flavobacteriia</taxon>
        <taxon>Flavobacteriales</taxon>
        <taxon>Flavobacteriaceae</taxon>
        <taxon>Flavobacterium</taxon>
    </lineage>
</organism>
<accession>A0A1M6XLM8</accession>
<sequence length="233" mass="27002">MEDIQNIKIKLAKKATEFITGGFKPENSITESWIGRVYLYHQDEEIPLDNNGNQMLPLFQLCFDQLPFVPEILQETKIITVFIAEDFPMDLTPNGNNWVLREYKNTDQIVIKDLENNTSFIKPFPLSPQLIEEDFPVWEDASGVSDEITDKILELEDSGTIGSYYDFFENSYGHKIGGYASYCQSGIDYGEDFEFVFQISSDEKAHLNIIDNGNFYFAKNKKTGEWLYYCDFY</sequence>